<protein>
    <submittedName>
        <fullName evidence="2">DinB family protein</fullName>
    </submittedName>
</protein>
<evidence type="ECO:0000313" key="2">
    <source>
        <dbReference type="EMBL" id="RTQ47582.1"/>
    </source>
</evidence>
<dbReference type="EMBL" id="RXOF01000012">
    <property type="protein sequence ID" value="RTQ47582.1"/>
    <property type="molecule type" value="Genomic_DNA"/>
</dbReference>
<dbReference type="OrthoDB" id="1524454at2"/>
<name>A0A3S0JF49_9BACT</name>
<dbReference type="Proteomes" id="UP000282184">
    <property type="component" value="Unassembled WGS sequence"/>
</dbReference>
<dbReference type="RefSeq" id="WP_126694833.1">
    <property type="nucleotide sequence ID" value="NZ_RXOF01000012.1"/>
</dbReference>
<keyword evidence="3" id="KW-1185">Reference proteome</keyword>
<reference evidence="2 3" key="1">
    <citation type="submission" date="2018-12" db="EMBL/GenBank/DDBJ databases">
        <title>Hymenobacter gummosus sp. nov., isolated from a spring.</title>
        <authorList>
            <person name="Nie L."/>
        </authorList>
    </citation>
    <scope>NUCLEOTIDE SEQUENCE [LARGE SCALE GENOMIC DNA]</scope>
    <source>
        <strain evidence="2 3">KCTC 52166</strain>
    </source>
</reference>
<dbReference type="Gene3D" id="1.20.120.450">
    <property type="entry name" value="dinb family like domain"/>
    <property type="match status" value="1"/>
</dbReference>
<gene>
    <name evidence="2" type="ORF">EJV47_19395</name>
</gene>
<organism evidence="2 3">
    <name type="scientific">Hymenobacter gummosus</name>
    <dbReference type="NCBI Taxonomy" id="1776032"/>
    <lineage>
        <taxon>Bacteria</taxon>
        <taxon>Pseudomonadati</taxon>
        <taxon>Bacteroidota</taxon>
        <taxon>Cytophagia</taxon>
        <taxon>Cytophagales</taxon>
        <taxon>Hymenobacteraceae</taxon>
        <taxon>Hymenobacter</taxon>
    </lineage>
</organism>
<evidence type="ECO:0000259" key="1">
    <source>
        <dbReference type="Pfam" id="PF12867"/>
    </source>
</evidence>
<dbReference type="InterPro" id="IPR034660">
    <property type="entry name" value="DinB/YfiT-like"/>
</dbReference>
<dbReference type="SUPFAM" id="SSF109854">
    <property type="entry name" value="DinB/YfiT-like putative metalloenzymes"/>
    <property type="match status" value="1"/>
</dbReference>
<feature type="domain" description="DinB-like" evidence="1">
    <location>
        <begin position="18"/>
        <end position="174"/>
    </location>
</feature>
<accession>A0A3S0JF49</accession>
<dbReference type="AlphaFoldDB" id="A0A3S0JF49"/>
<evidence type="ECO:0000313" key="3">
    <source>
        <dbReference type="Proteomes" id="UP000282184"/>
    </source>
</evidence>
<dbReference type="InterPro" id="IPR024775">
    <property type="entry name" value="DinB-like"/>
</dbReference>
<sequence>MQSPAFLQQLQTAVRQLHATVETELQPLPDAVLNRKPRPDGWSVLECLEHLNRYARYYLPALTKALNGRPAAAPAAEVRYSWLGRKSLDLVRPDNGRQHKTVKHMNPSGSQLHRAVLTEFLQHQAELLALLASARTTNLNRRTVPVEFFRLLKLRVGETLEFVVRHQERHLQQVLRAAQTAAPALAV</sequence>
<dbReference type="Pfam" id="PF12867">
    <property type="entry name" value="DinB_2"/>
    <property type="match status" value="1"/>
</dbReference>
<proteinExistence type="predicted"/>
<comment type="caution">
    <text evidence="2">The sequence shown here is derived from an EMBL/GenBank/DDBJ whole genome shotgun (WGS) entry which is preliminary data.</text>
</comment>